<feature type="region of interest" description="Disordered" evidence="2">
    <location>
        <begin position="374"/>
        <end position="455"/>
    </location>
</feature>
<feature type="region of interest" description="Disordered" evidence="2">
    <location>
        <begin position="135"/>
        <end position="156"/>
    </location>
</feature>
<reference evidence="4 5" key="1">
    <citation type="journal article" date="2017" name="BMC Genomics">
        <title>Comparative genomic and phylogenomic analyses of the Bifidobacteriaceae family.</title>
        <authorList>
            <person name="Lugli G.A."/>
            <person name="Milani C."/>
            <person name="Turroni F."/>
            <person name="Duranti S."/>
            <person name="Mancabelli L."/>
            <person name="Mangifesta M."/>
            <person name="Ferrario C."/>
            <person name="Modesto M."/>
            <person name="Mattarelli P."/>
            <person name="Jiri K."/>
            <person name="van Sinderen D."/>
            <person name="Ventura M."/>
        </authorList>
    </citation>
    <scope>NUCLEOTIDE SEQUENCE [LARGE SCALE GENOMIC DNA]</scope>
    <source>
        <strain evidence="4 5">DSM 22924</strain>
    </source>
</reference>
<keyword evidence="3" id="KW-0472">Membrane</keyword>
<feature type="region of interest" description="Disordered" evidence="2">
    <location>
        <begin position="1"/>
        <end position="71"/>
    </location>
</feature>
<feature type="compositionally biased region" description="Polar residues" evidence="2">
    <location>
        <begin position="24"/>
        <end position="34"/>
    </location>
</feature>
<evidence type="ECO:0000256" key="3">
    <source>
        <dbReference type="SAM" id="Phobius"/>
    </source>
</evidence>
<accession>A0A261ESM0</accession>
<dbReference type="AlphaFoldDB" id="A0A261ESM0"/>
<protein>
    <submittedName>
        <fullName evidence="4">Uncharacterized protein</fullName>
    </submittedName>
</protein>
<evidence type="ECO:0000313" key="5">
    <source>
        <dbReference type="Proteomes" id="UP000216004"/>
    </source>
</evidence>
<name>A0A261ESM0_9BIFI</name>
<evidence type="ECO:0000313" key="4">
    <source>
        <dbReference type="EMBL" id="OZG49853.1"/>
    </source>
</evidence>
<feature type="compositionally biased region" description="Low complexity" evidence="2">
    <location>
        <begin position="396"/>
        <end position="406"/>
    </location>
</feature>
<comment type="caution">
    <text evidence="4">The sequence shown here is derived from an EMBL/GenBank/DDBJ whole genome shotgun (WGS) entry which is preliminary data.</text>
</comment>
<keyword evidence="1" id="KW-0175">Coiled coil</keyword>
<dbReference type="RefSeq" id="WP_094722418.1">
    <property type="nucleotide sequence ID" value="NZ_MWWS01000004.1"/>
</dbReference>
<organism evidence="4 5">
    <name type="scientific">Bombiscardovia coagulans</name>
    <dbReference type="NCBI Taxonomy" id="686666"/>
    <lineage>
        <taxon>Bacteria</taxon>
        <taxon>Bacillati</taxon>
        <taxon>Actinomycetota</taxon>
        <taxon>Actinomycetes</taxon>
        <taxon>Bifidobacteriales</taxon>
        <taxon>Bifidobacteriaceae</taxon>
        <taxon>Bombiscardovia</taxon>
    </lineage>
</organism>
<feature type="compositionally biased region" description="Polar residues" evidence="2">
    <location>
        <begin position="7"/>
        <end position="17"/>
    </location>
</feature>
<keyword evidence="5" id="KW-1185">Reference proteome</keyword>
<evidence type="ECO:0000256" key="2">
    <source>
        <dbReference type="SAM" id="MobiDB-lite"/>
    </source>
</evidence>
<proteinExistence type="predicted"/>
<feature type="compositionally biased region" description="Acidic residues" evidence="2">
    <location>
        <begin position="146"/>
        <end position="156"/>
    </location>
</feature>
<feature type="compositionally biased region" description="Pro residues" evidence="2">
    <location>
        <begin position="429"/>
        <end position="447"/>
    </location>
</feature>
<feature type="coiled-coil region" evidence="1">
    <location>
        <begin position="292"/>
        <end position="319"/>
    </location>
</feature>
<gene>
    <name evidence="4" type="ORF">BOCO_0370</name>
</gene>
<keyword evidence="3" id="KW-0812">Transmembrane</keyword>
<feature type="transmembrane region" description="Helical" evidence="3">
    <location>
        <begin position="219"/>
        <end position="239"/>
    </location>
</feature>
<sequence length="455" mass="50939">MPFNPFADTSTASSNDSPVRDSCSEATPQLSTAPSLPMQERELSDVPEAFNDGLIVEQDGDPVEPMSDEEAWEAAWAPVEPIRSDTNMSADDTPTFCDELNTLSDDDLMNRHHNDDSDSTSVHGSWVEQLDTQGEEPLDLDWRQADDDEPTGPIDLESDIDAISNEEDDCSSEEQSAVDWNEFIDDSHEWSDETEEENTPKHHWLEQVKAWFSRSWKPVVLIVILLALIIGSGVGVRSWTAHRSHQAALRKQDSICQQLLDLRKTWTRLEHDAQSLTIQTGSTPSFSCSADYETMSRQVQQANQQITRTQTLIQQTIAQRWQTWKPRLQQVSNQFPQSSDTTKHDAQHLAVQQPHTIGELTSMEHQAQALIVKAEHEHKSAEQAAQAQRQQEEAQRLQAQQQSSQPAPSPVKPAPQPRYMPSHAQPKNPIQPAPAPQPAPPVMPVPPQGNSDVDM</sequence>
<dbReference type="EMBL" id="MWWS01000004">
    <property type="protein sequence ID" value="OZG49853.1"/>
    <property type="molecule type" value="Genomic_DNA"/>
</dbReference>
<keyword evidence="3" id="KW-1133">Transmembrane helix</keyword>
<feature type="compositionally biased region" description="Pro residues" evidence="2">
    <location>
        <begin position="407"/>
        <end position="418"/>
    </location>
</feature>
<evidence type="ECO:0000256" key="1">
    <source>
        <dbReference type="SAM" id="Coils"/>
    </source>
</evidence>
<feature type="compositionally biased region" description="Acidic residues" evidence="2">
    <location>
        <begin position="58"/>
        <end position="71"/>
    </location>
</feature>
<dbReference type="Proteomes" id="UP000216004">
    <property type="component" value="Unassembled WGS sequence"/>
</dbReference>